<evidence type="ECO:0000259" key="3">
    <source>
        <dbReference type="Pfam" id="PF01323"/>
    </source>
</evidence>
<dbReference type="Gene3D" id="3.40.30.10">
    <property type="entry name" value="Glutaredoxin"/>
    <property type="match status" value="1"/>
</dbReference>
<dbReference type="InterPro" id="IPR036249">
    <property type="entry name" value="Thioredoxin-like_sf"/>
</dbReference>
<dbReference type="RefSeq" id="WP_054435051.1">
    <property type="nucleotide sequence ID" value="NZ_CADIJR010000075.1"/>
</dbReference>
<feature type="active site" description="Nucleophile" evidence="2">
    <location>
        <position position="19"/>
    </location>
</feature>
<feature type="domain" description="DSBA-like thioredoxin" evidence="3">
    <location>
        <begin position="11"/>
        <end position="196"/>
    </location>
</feature>
<dbReference type="GO" id="GO:0006749">
    <property type="term" value="P:glutathione metabolic process"/>
    <property type="evidence" value="ECO:0007669"/>
    <property type="project" value="TreeGrafter"/>
</dbReference>
<organism evidence="4 5">
    <name type="scientific">Achromobacter insuavis</name>
    <dbReference type="NCBI Taxonomy" id="1287735"/>
    <lineage>
        <taxon>Bacteria</taxon>
        <taxon>Pseudomonadati</taxon>
        <taxon>Pseudomonadota</taxon>
        <taxon>Betaproteobacteria</taxon>
        <taxon>Burkholderiales</taxon>
        <taxon>Alcaligenaceae</taxon>
        <taxon>Achromobacter</taxon>
    </lineage>
</organism>
<evidence type="ECO:0000313" key="5">
    <source>
        <dbReference type="Proteomes" id="UP000507979"/>
    </source>
</evidence>
<dbReference type="SUPFAM" id="SSF52833">
    <property type="entry name" value="Thioredoxin-like"/>
    <property type="match status" value="1"/>
</dbReference>
<keyword evidence="5" id="KW-1185">Reference proteome</keyword>
<dbReference type="CDD" id="cd03022">
    <property type="entry name" value="DsbA_HCCA_Iso"/>
    <property type="match status" value="1"/>
</dbReference>
<dbReference type="GO" id="GO:1901170">
    <property type="term" value="P:naphthalene catabolic process"/>
    <property type="evidence" value="ECO:0007669"/>
    <property type="project" value="InterPro"/>
</dbReference>
<dbReference type="EC" id="5.99.1.4" evidence="1"/>
<dbReference type="AlphaFoldDB" id="A0A6J5BBZ0"/>
<dbReference type="GO" id="GO:0004364">
    <property type="term" value="F:glutathione transferase activity"/>
    <property type="evidence" value="ECO:0007669"/>
    <property type="project" value="TreeGrafter"/>
</dbReference>
<protein>
    <recommendedName>
        <fullName evidence="1">2-hydroxychromene-2-carboxylate isomerase</fullName>
        <ecNumber evidence="1">5.99.1.4</ecNumber>
    </recommendedName>
</protein>
<dbReference type="PIRSF" id="PIRSF006386">
    <property type="entry name" value="HCCAis_GSTk"/>
    <property type="match status" value="1"/>
</dbReference>
<gene>
    <name evidence="4" type="primary">nsaD_2</name>
    <name evidence="4" type="ORF">LMG26845_05117</name>
</gene>
<dbReference type="InterPro" id="IPR014440">
    <property type="entry name" value="HCCAis_GSTk"/>
</dbReference>
<dbReference type="Proteomes" id="UP000507979">
    <property type="component" value="Unassembled WGS sequence"/>
</dbReference>
<dbReference type="InterPro" id="IPR001853">
    <property type="entry name" value="DSBA-like_thioredoxin_dom"/>
</dbReference>
<dbReference type="GeneID" id="92901005"/>
<evidence type="ECO:0000256" key="2">
    <source>
        <dbReference type="PIRSR" id="PIRSR006386-1"/>
    </source>
</evidence>
<proteinExistence type="inferred from homology"/>
<evidence type="ECO:0000313" key="4">
    <source>
        <dbReference type="EMBL" id="CAB3698675.1"/>
    </source>
</evidence>
<name>A0A6J5BBZ0_9BURK</name>
<dbReference type="Pfam" id="PF01323">
    <property type="entry name" value="DSBA"/>
    <property type="match status" value="1"/>
</dbReference>
<comment type="similarity">
    <text evidence="1">Belongs to the GST superfamily. NadH family.</text>
</comment>
<accession>A0A6J5BBZ0</accession>
<sequence length="214" mass="24094">MNAPLSAPPRLEMWFDFASPYSYLAIERIGELAARAEVRVDLRPFLLGPIFQAQGWNDTPFRLFPGKGAYMMRDIARLAEKYGVPYNRPRLFPRMSVLPARIALLGEDEPWGRDFCLAVFRANFQRDEDIQAEDVVHALLTGLSLDADALIARGKSEAAKEALRRRVDEARHLGLFGAPTFLVDGEMFWGNDRLEDALEWTRRAPVSAWAAAAG</sequence>
<dbReference type="InterPro" id="IPR044087">
    <property type="entry name" value="NahD-like"/>
</dbReference>
<dbReference type="GO" id="GO:0004602">
    <property type="term" value="F:glutathione peroxidase activity"/>
    <property type="evidence" value="ECO:0007669"/>
    <property type="project" value="TreeGrafter"/>
</dbReference>
<keyword evidence="1 4" id="KW-0413">Isomerase</keyword>
<dbReference type="EMBL" id="CADIJR010000075">
    <property type="protein sequence ID" value="CAB3698675.1"/>
    <property type="molecule type" value="Genomic_DNA"/>
</dbReference>
<dbReference type="GO" id="GO:0018845">
    <property type="term" value="F:2-hydroxychromene-2-carboxylate isomerase activity"/>
    <property type="evidence" value="ECO:0007669"/>
    <property type="project" value="UniProtKB-UniRule"/>
</dbReference>
<comment type="catalytic activity">
    <reaction evidence="1">
        <text>2-hydroxychromene-2-carboxylate = (3E)-4-(2-hydroxyphenyl)-2-oxobut-3-enoate</text>
        <dbReference type="Rhea" id="RHEA:27401"/>
        <dbReference type="ChEBI" id="CHEBI:59350"/>
        <dbReference type="ChEBI" id="CHEBI:59353"/>
        <dbReference type="EC" id="5.99.1.4"/>
    </reaction>
</comment>
<reference evidence="4 5" key="1">
    <citation type="submission" date="2020-04" db="EMBL/GenBank/DDBJ databases">
        <authorList>
            <person name="De Canck E."/>
        </authorList>
    </citation>
    <scope>NUCLEOTIDE SEQUENCE [LARGE SCALE GENOMIC DNA]</scope>
    <source>
        <strain evidence="4 5">LMG 26845</strain>
    </source>
</reference>
<dbReference type="InterPro" id="IPR051924">
    <property type="entry name" value="GST_Kappa/NadH"/>
</dbReference>
<dbReference type="PANTHER" id="PTHR42943:SF2">
    <property type="entry name" value="GLUTATHIONE S-TRANSFERASE KAPPA 1"/>
    <property type="match status" value="1"/>
</dbReference>
<dbReference type="PANTHER" id="PTHR42943">
    <property type="entry name" value="GLUTATHIONE S-TRANSFERASE KAPPA"/>
    <property type="match status" value="1"/>
</dbReference>
<evidence type="ECO:0000256" key="1">
    <source>
        <dbReference type="PIRNR" id="PIRNR006386"/>
    </source>
</evidence>